<dbReference type="VEuPathDB" id="TriTrypDB:ECC02_001083"/>
<sequence length="226" mass="24066">MQVVSSGTHAISVSAPMRTFGGDHSSQSGYEFAHTGSRESSRSPSSCSSSPHLAFSGMSSDHSGYSASAFVHRPNVVPDLGISERPPLGLCVSSLLTVTEVHGEAEAAGIQRGDQIWEVGRHRVRTLKDFRKILASTDGTHICVGIRKKSSGALTRIRLRRGWRGPLESEGSPSTNSSPLEPRIISMLGKAGSAFLASAMNRAHSAFVPKSVQQSYLPLNNTEHGS</sequence>
<dbReference type="VEuPathDB" id="TriTrypDB:TCDM_02377"/>
<evidence type="ECO:0000313" key="3">
    <source>
        <dbReference type="EMBL" id="PWV17576.1"/>
    </source>
</evidence>
<gene>
    <name evidence="3" type="ORF">C3747_18g166</name>
</gene>
<dbReference type="InterPro" id="IPR036034">
    <property type="entry name" value="PDZ_sf"/>
</dbReference>
<comment type="caution">
    <text evidence="3">The sequence shown here is derived from an EMBL/GenBank/DDBJ whole genome shotgun (WGS) entry which is preliminary data.</text>
</comment>
<proteinExistence type="predicted"/>
<dbReference type="VEuPathDB" id="TriTrypDB:TCSYLVIO_006203"/>
<evidence type="ECO:0000259" key="2">
    <source>
        <dbReference type="Pfam" id="PF17820"/>
    </source>
</evidence>
<dbReference type="VEuPathDB" id="TriTrypDB:C3747_18g166"/>
<dbReference type="EMBL" id="PRFC01000018">
    <property type="protein sequence ID" value="PWV17576.1"/>
    <property type="molecule type" value="Genomic_DNA"/>
</dbReference>
<feature type="domain" description="PDZ" evidence="2">
    <location>
        <begin position="103"/>
        <end position="142"/>
    </location>
</feature>
<dbReference type="SUPFAM" id="SSF50156">
    <property type="entry name" value="PDZ domain-like"/>
    <property type="match status" value="1"/>
</dbReference>
<name>A0A2V2X9U5_TRYCR</name>
<organism evidence="3 4">
    <name type="scientific">Trypanosoma cruzi</name>
    <dbReference type="NCBI Taxonomy" id="5693"/>
    <lineage>
        <taxon>Eukaryota</taxon>
        <taxon>Discoba</taxon>
        <taxon>Euglenozoa</taxon>
        <taxon>Kinetoplastea</taxon>
        <taxon>Metakinetoplastina</taxon>
        <taxon>Trypanosomatida</taxon>
        <taxon>Trypanosomatidae</taxon>
        <taxon>Trypanosoma</taxon>
        <taxon>Schizotrypanum</taxon>
    </lineage>
</organism>
<feature type="region of interest" description="Disordered" evidence="1">
    <location>
        <begin position="15"/>
        <end position="53"/>
    </location>
</feature>
<dbReference type="AlphaFoldDB" id="A0A2V2X9U5"/>
<dbReference type="Gene3D" id="2.30.42.10">
    <property type="match status" value="1"/>
</dbReference>
<feature type="compositionally biased region" description="Low complexity" evidence="1">
    <location>
        <begin position="42"/>
        <end position="51"/>
    </location>
</feature>
<dbReference type="VEuPathDB" id="TriTrypDB:TcBrA4_0084100"/>
<accession>A0A2V2X9U5</accession>
<evidence type="ECO:0000313" key="4">
    <source>
        <dbReference type="Proteomes" id="UP000246078"/>
    </source>
</evidence>
<dbReference type="InterPro" id="IPR041489">
    <property type="entry name" value="PDZ_6"/>
</dbReference>
<reference evidence="3 4" key="1">
    <citation type="journal article" date="2018" name="Microb. Genom.">
        <title>Expanding an expanded genome: long-read sequencing of Trypanosoma cruzi.</title>
        <authorList>
            <person name="Berna L."/>
            <person name="Rodriguez M."/>
            <person name="Chiribao M.L."/>
            <person name="Parodi-Talice A."/>
            <person name="Pita S."/>
            <person name="Rijo G."/>
            <person name="Alvarez-Valin F."/>
            <person name="Robello C."/>
        </authorList>
    </citation>
    <scope>NUCLEOTIDE SEQUENCE [LARGE SCALE GENOMIC DNA]</scope>
    <source>
        <strain evidence="3 4">TCC</strain>
    </source>
</reference>
<protein>
    <recommendedName>
        <fullName evidence="2">PDZ domain-containing protein</fullName>
    </recommendedName>
</protein>
<evidence type="ECO:0000256" key="1">
    <source>
        <dbReference type="SAM" id="MobiDB-lite"/>
    </source>
</evidence>
<dbReference type="VEuPathDB" id="TriTrypDB:TcCL_NonESM01278"/>
<dbReference type="VEuPathDB" id="TriTrypDB:TcCLB.506357.80"/>
<dbReference type="VEuPathDB" id="TriTrypDB:C4B63_4g196"/>
<dbReference type="VEuPathDB" id="TriTrypDB:TcG_03277"/>
<dbReference type="Pfam" id="PF17820">
    <property type="entry name" value="PDZ_6"/>
    <property type="match status" value="1"/>
</dbReference>
<dbReference type="VEuPathDB" id="TriTrypDB:BCY84_18775"/>
<dbReference type="VEuPathDB" id="TriTrypDB:Tc_MARK_4914"/>
<dbReference type="Proteomes" id="UP000246078">
    <property type="component" value="Unassembled WGS sequence"/>
</dbReference>